<dbReference type="EMBL" id="ML210475">
    <property type="protein sequence ID" value="TFK17683.1"/>
    <property type="molecule type" value="Genomic_DNA"/>
</dbReference>
<dbReference type="SUPFAM" id="SSF56112">
    <property type="entry name" value="Protein kinase-like (PK-like)"/>
    <property type="match status" value="1"/>
</dbReference>
<dbReference type="InterPro" id="IPR011009">
    <property type="entry name" value="Kinase-like_dom_sf"/>
</dbReference>
<dbReference type="Pfam" id="PF17667">
    <property type="entry name" value="Pkinase_fungal"/>
    <property type="match status" value="1"/>
</dbReference>
<protein>
    <recommendedName>
        <fullName evidence="2">Fungal-type protein kinase domain-containing protein</fullName>
    </recommendedName>
</protein>
<feature type="compositionally biased region" description="Polar residues" evidence="1">
    <location>
        <begin position="264"/>
        <end position="273"/>
    </location>
</feature>
<evidence type="ECO:0000313" key="3">
    <source>
        <dbReference type="EMBL" id="TFK17683.1"/>
    </source>
</evidence>
<feature type="region of interest" description="Disordered" evidence="1">
    <location>
        <begin position="228"/>
        <end position="296"/>
    </location>
</feature>
<feature type="compositionally biased region" description="Basic residues" evidence="1">
    <location>
        <begin position="274"/>
        <end position="290"/>
    </location>
</feature>
<proteinExistence type="predicted"/>
<dbReference type="Proteomes" id="UP000307440">
    <property type="component" value="Unassembled WGS sequence"/>
</dbReference>
<accession>A0A5C3KDG4</accession>
<feature type="non-terminal residue" evidence="3">
    <location>
        <position position="1"/>
    </location>
</feature>
<dbReference type="AlphaFoldDB" id="A0A5C3KDG4"/>
<keyword evidence="4" id="KW-1185">Reference proteome</keyword>
<dbReference type="PANTHER" id="PTHR38248">
    <property type="entry name" value="FUNK1 6"/>
    <property type="match status" value="1"/>
</dbReference>
<reference evidence="3 4" key="1">
    <citation type="journal article" date="2019" name="Nat. Ecol. Evol.">
        <title>Megaphylogeny resolves global patterns of mushroom evolution.</title>
        <authorList>
            <person name="Varga T."/>
            <person name="Krizsan K."/>
            <person name="Foldi C."/>
            <person name="Dima B."/>
            <person name="Sanchez-Garcia M."/>
            <person name="Sanchez-Ramirez S."/>
            <person name="Szollosi G.J."/>
            <person name="Szarkandi J.G."/>
            <person name="Papp V."/>
            <person name="Albert L."/>
            <person name="Andreopoulos W."/>
            <person name="Angelini C."/>
            <person name="Antonin V."/>
            <person name="Barry K.W."/>
            <person name="Bougher N.L."/>
            <person name="Buchanan P."/>
            <person name="Buyck B."/>
            <person name="Bense V."/>
            <person name="Catcheside P."/>
            <person name="Chovatia M."/>
            <person name="Cooper J."/>
            <person name="Damon W."/>
            <person name="Desjardin D."/>
            <person name="Finy P."/>
            <person name="Geml J."/>
            <person name="Haridas S."/>
            <person name="Hughes K."/>
            <person name="Justo A."/>
            <person name="Karasinski D."/>
            <person name="Kautmanova I."/>
            <person name="Kiss B."/>
            <person name="Kocsube S."/>
            <person name="Kotiranta H."/>
            <person name="LaButti K.M."/>
            <person name="Lechner B.E."/>
            <person name="Liimatainen K."/>
            <person name="Lipzen A."/>
            <person name="Lukacs Z."/>
            <person name="Mihaltcheva S."/>
            <person name="Morgado L.N."/>
            <person name="Niskanen T."/>
            <person name="Noordeloos M.E."/>
            <person name="Ohm R.A."/>
            <person name="Ortiz-Santana B."/>
            <person name="Ovrebo C."/>
            <person name="Racz N."/>
            <person name="Riley R."/>
            <person name="Savchenko A."/>
            <person name="Shiryaev A."/>
            <person name="Soop K."/>
            <person name="Spirin V."/>
            <person name="Szebenyi C."/>
            <person name="Tomsovsky M."/>
            <person name="Tulloss R.E."/>
            <person name="Uehling J."/>
            <person name="Grigoriev I.V."/>
            <person name="Vagvolgyi C."/>
            <person name="Papp T."/>
            <person name="Martin F.M."/>
            <person name="Miettinen O."/>
            <person name="Hibbett D.S."/>
            <person name="Nagy L.G."/>
        </authorList>
    </citation>
    <scope>NUCLEOTIDE SEQUENCE [LARGE SCALE GENOMIC DNA]</scope>
    <source>
        <strain evidence="3 4">CBS 121175</strain>
    </source>
</reference>
<name>A0A5C3KDG4_COPMA</name>
<evidence type="ECO:0000256" key="1">
    <source>
        <dbReference type="SAM" id="MobiDB-lite"/>
    </source>
</evidence>
<feature type="compositionally biased region" description="Polar residues" evidence="1">
    <location>
        <begin position="239"/>
        <end position="250"/>
    </location>
</feature>
<dbReference type="Gene3D" id="1.10.510.10">
    <property type="entry name" value="Transferase(Phosphotransferase) domain 1"/>
    <property type="match status" value="1"/>
</dbReference>
<dbReference type="OrthoDB" id="5569250at2759"/>
<evidence type="ECO:0000259" key="2">
    <source>
        <dbReference type="Pfam" id="PF17667"/>
    </source>
</evidence>
<evidence type="ECO:0000313" key="4">
    <source>
        <dbReference type="Proteomes" id="UP000307440"/>
    </source>
</evidence>
<dbReference type="InterPro" id="IPR040976">
    <property type="entry name" value="Pkinase_fungal"/>
</dbReference>
<organism evidence="3 4">
    <name type="scientific">Coprinopsis marcescibilis</name>
    <name type="common">Agaric fungus</name>
    <name type="synonym">Psathyrella marcescibilis</name>
    <dbReference type="NCBI Taxonomy" id="230819"/>
    <lineage>
        <taxon>Eukaryota</taxon>
        <taxon>Fungi</taxon>
        <taxon>Dikarya</taxon>
        <taxon>Basidiomycota</taxon>
        <taxon>Agaricomycotina</taxon>
        <taxon>Agaricomycetes</taxon>
        <taxon>Agaricomycetidae</taxon>
        <taxon>Agaricales</taxon>
        <taxon>Agaricineae</taxon>
        <taxon>Psathyrellaceae</taxon>
        <taxon>Coprinopsis</taxon>
    </lineage>
</organism>
<gene>
    <name evidence="3" type="ORF">FA15DRAFT_675904</name>
</gene>
<dbReference type="PANTHER" id="PTHR38248:SF2">
    <property type="entry name" value="FUNK1 11"/>
    <property type="match status" value="1"/>
</dbReference>
<sequence>RSNSLNVLLIKDNLEDALKVPFLAFVKSLLMVERHHDGNDTKPLRAELSPDALAQYGAEQLELLVTEAVNWCNGPLTGELRKMKENLKKMLSTKVEKDRYHPLNVALNAILVHFSGNNVSHDAFLFVVNDPAIVTSMAMSSEVPNCTKRRPDLIALTLCRLHEIATLCQPHDYSHFAEMSEEQTDLWEDARKNAHGMIGWADVHNPFKIEAGDTIDCTRMNRPYEVADILPKDQKQESETQAGPTAPMSSETDDKANTGEAYKSKSTAGTSNPGKRKGTTLHGSSSKRQRLSPLPHSTTVTTDVQCAFYGLELLGSRSDRTHSVVFLLVDNQLSLKWYDPQGCIETEPIDIVEQLPLLVATMVLFQRFGTRMRGIAPLDLKATVNGREHQYDIPSNISVPWKIKGRRCVISKPVAKCTADEPSKQGKADADEVTRPSTKLPDDLKHTFFKFSWREEERDGEGDIISCARERAEKHLGKFAKDVTNHLPDVLHYKAHDKLLTKFIRQFAGVGIEGTQGSRVPCEMPSKEMKPLDELLPDDFFSKIWGVIRCHFLLWKIGIAHGDISFNNLMVKSLPNSNEVIVLNDYDLAVIMAEGEISPSQKGDEITGTSTFMAFDLLFPSDGSVFRLYRHDLESILWCITWYCKEEKRWTEGWHNEIAGRKALWSMNASAARPPDGIRPGAEVFWRPVIKTFRTWINDRMAPIEGTADHTDRELLEMIDQHLPCQEEYKTWEWMDFSIHKGARES</sequence>
<feature type="domain" description="Fungal-type protein kinase" evidence="2">
    <location>
        <begin position="543"/>
        <end position="644"/>
    </location>
</feature>